<evidence type="ECO:0000313" key="2">
    <source>
        <dbReference type="Proteomes" id="UP001412067"/>
    </source>
</evidence>
<proteinExistence type="predicted"/>
<dbReference type="Proteomes" id="UP001412067">
    <property type="component" value="Unassembled WGS sequence"/>
</dbReference>
<protein>
    <recommendedName>
        <fullName evidence="3">Protein TRIGALACTOSYLDIACYLGLYCEROL 4, chloroplastic</fullName>
    </recommendedName>
</protein>
<dbReference type="EMBL" id="JBBWWR010000010">
    <property type="protein sequence ID" value="KAK8960912.1"/>
    <property type="molecule type" value="Genomic_DNA"/>
</dbReference>
<evidence type="ECO:0008006" key="3">
    <source>
        <dbReference type="Google" id="ProtNLM"/>
    </source>
</evidence>
<dbReference type="PANTHER" id="PTHR34954:SF4">
    <property type="entry name" value="PROTEIN TRIGALACTOSYLDIACYLGLYCEROL 4, CHLOROPLASTIC"/>
    <property type="match status" value="1"/>
</dbReference>
<comment type="caution">
    <text evidence="1">The sequence shown here is derived from an EMBL/GenBank/DDBJ whole genome shotgun (WGS) entry which is preliminary data.</text>
</comment>
<reference evidence="1 2" key="1">
    <citation type="journal article" date="2022" name="Nat. Plants">
        <title>Genomes of leafy and leafless Platanthera orchids illuminate the evolution of mycoheterotrophy.</title>
        <authorList>
            <person name="Li M.H."/>
            <person name="Liu K.W."/>
            <person name="Li Z."/>
            <person name="Lu H.C."/>
            <person name="Ye Q.L."/>
            <person name="Zhang D."/>
            <person name="Wang J.Y."/>
            <person name="Li Y.F."/>
            <person name="Zhong Z.M."/>
            <person name="Liu X."/>
            <person name="Yu X."/>
            <person name="Liu D.K."/>
            <person name="Tu X.D."/>
            <person name="Liu B."/>
            <person name="Hao Y."/>
            <person name="Liao X.Y."/>
            <person name="Jiang Y.T."/>
            <person name="Sun W.H."/>
            <person name="Chen J."/>
            <person name="Chen Y.Q."/>
            <person name="Ai Y."/>
            <person name="Zhai J.W."/>
            <person name="Wu S.S."/>
            <person name="Zhou Z."/>
            <person name="Hsiao Y.Y."/>
            <person name="Wu W.L."/>
            <person name="Chen Y.Y."/>
            <person name="Lin Y.F."/>
            <person name="Hsu J.L."/>
            <person name="Li C.Y."/>
            <person name="Wang Z.W."/>
            <person name="Zhao X."/>
            <person name="Zhong W.Y."/>
            <person name="Ma X.K."/>
            <person name="Ma L."/>
            <person name="Huang J."/>
            <person name="Chen G.Z."/>
            <person name="Huang M.Z."/>
            <person name="Huang L."/>
            <person name="Peng D.H."/>
            <person name="Luo Y.B."/>
            <person name="Zou S.Q."/>
            <person name="Chen S.P."/>
            <person name="Lan S."/>
            <person name="Tsai W.C."/>
            <person name="Van de Peer Y."/>
            <person name="Liu Z.J."/>
        </authorList>
    </citation>
    <scope>NUCLEOTIDE SEQUENCE [LARGE SCALE GENOMIC DNA]</scope>
    <source>
        <strain evidence="1">Lor288</strain>
    </source>
</reference>
<keyword evidence="2" id="KW-1185">Reference proteome</keyword>
<sequence length="464" mass="51546">MRRLRWAVDGGGWELDAETPVTMEGTARAVPGDPLPLGISRGGRLSRSKQLDFLHRFMASPLVPSFGGDPTNGGQGVVLHHAHTFHIRDSWSATVLEQFNLQNFVASLKETTSSNLEDTLFPKIIARNVLKFLSLGCGTEFFITPESSVLFEAYNDKRGSRGKSVFLHKSQRHNLMLEAACPRLFIDKKGEYWDVPLSMSVDLASVTFGSGLNYRLLLQQNSGQPKHFCGNQTTETPLPLLPGLCAKAAISIKKYVKFWRKKEGKLKLVQPYDVFLSDPHISGVGILGAVASASLGDNAASYAKEILQSCNSFNLSFQKENFALFSDVFASVTLKSQLGNFQRFFLDLTKFDTHLDFSSGSTFLFGALSLAKSFYTSQKPDALAIRAISPNLRVSLQQQIFGPFSFRFNSRVLFHAENGNYSVQLDDSSFAIDWALKVLGSAKASFWYSPKHQEAMVELRFFES</sequence>
<accession>A0ABR2M9R0</accession>
<gene>
    <name evidence="1" type="ORF">KSP40_PGU003784</name>
</gene>
<dbReference type="PANTHER" id="PTHR34954">
    <property type="entry name" value="EXPRESSED PROTEIN"/>
    <property type="match status" value="1"/>
</dbReference>
<dbReference type="InterPro" id="IPR044160">
    <property type="entry name" value="TGD4-like"/>
</dbReference>
<evidence type="ECO:0000313" key="1">
    <source>
        <dbReference type="EMBL" id="KAK8960912.1"/>
    </source>
</evidence>
<organism evidence="1 2">
    <name type="scientific">Platanthera guangdongensis</name>
    <dbReference type="NCBI Taxonomy" id="2320717"/>
    <lineage>
        <taxon>Eukaryota</taxon>
        <taxon>Viridiplantae</taxon>
        <taxon>Streptophyta</taxon>
        <taxon>Embryophyta</taxon>
        <taxon>Tracheophyta</taxon>
        <taxon>Spermatophyta</taxon>
        <taxon>Magnoliopsida</taxon>
        <taxon>Liliopsida</taxon>
        <taxon>Asparagales</taxon>
        <taxon>Orchidaceae</taxon>
        <taxon>Orchidoideae</taxon>
        <taxon>Orchideae</taxon>
        <taxon>Orchidinae</taxon>
        <taxon>Platanthera</taxon>
    </lineage>
</organism>
<name>A0ABR2M9R0_9ASPA</name>